<reference evidence="11 12" key="1">
    <citation type="journal article" date="2015" name="Genome Announc.">
        <title>Expanding the biotechnology potential of lactobacilli through comparative genomics of 213 strains and associated genera.</title>
        <authorList>
            <person name="Sun Z."/>
            <person name="Harris H.M."/>
            <person name="McCann A."/>
            <person name="Guo C."/>
            <person name="Argimon S."/>
            <person name="Zhang W."/>
            <person name="Yang X."/>
            <person name="Jeffery I.B."/>
            <person name="Cooney J.C."/>
            <person name="Kagawa T.F."/>
            <person name="Liu W."/>
            <person name="Song Y."/>
            <person name="Salvetti E."/>
            <person name="Wrobel A."/>
            <person name="Rasinkangas P."/>
            <person name="Parkhill J."/>
            <person name="Rea M.C."/>
            <person name="O'Sullivan O."/>
            <person name="Ritari J."/>
            <person name="Douillard F.P."/>
            <person name="Paul Ross R."/>
            <person name="Yang R."/>
            <person name="Briner A.E."/>
            <person name="Felis G.E."/>
            <person name="de Vos W.M."/>
            <person name="Barrangou R."/>
            <person name="Klaenhammer T.R."/>
            <person name="Caufield P.W."/>
            <person name="Cui Y."/>
            <person name="Zhang H."/>
            <person name="O'Toole P.W."/>
        </authorList>
    </citation>
    <scope>NUCLEOTIDE SEQUENCE [LARGE SCALE GENOMIC DNA]</scope>
    <source>
        <strain evidence="11 12">DSM 15833</strain>
    </source>
</reference>
<evidence type="ECO:0000259" key="10">
    <source>
        <dbReference type="Pfam" id="PF01467"/>
    </source>
</evidence>
<comment type="pathway">
    <text evidence="9">Cofactor biosynthesis; coenzyme A biosynthesis; CoA from (R)-pantothenate: step 4/5.</text>
</comment>
<sequence>MKAIFPGSFDPLTNGHLDLIKRASQLYDQLLVVVGNNTSKKAWFSPTEKLVLLQEACQGLDNVSIQILPADLTVNLAREVEAQVIIRGVRNHQDFEYEQTIANLNKKLAPEIETLLLFADEKYTALSSSMLKEIARFGGDISELVPSVVVKAMQAKLSGMEV</sequence>
<evidence type="ECO:0000256" key="5">
    <source>
        <dbReference type="ARBA" id="ARBA00022840"/>
    </source>
</evidence>
<keyword evidence="6 9" id="KW-0460">Magnesium</keyword>
<dbReference type="STRING" id="1423740.FC36_GL000613"/>
<evidence type="ECO:0000313" key="12">
    <source>
        <dbReference type="Proteomes" id="UP000051048"/>
    </source>
</evidence>
<dbReference type="HAMAP" id="MF_00151">
    <property type="entry name" value="PPAT_bact"/>
    <property type="match status" value="1"/>
</dbReference>
<dbReference type="OrthoDB" id="9806661at2"/>
<dbReference type="InterPro" id="IPR004821">
    <property type="entry name" value="Cyt_trans-like"/>
</dbReference>
<dbReference type="AlphaFoldDB" id="A0A0R1U5X2"/>
<feature type="site" description="Transition state stabilizer" evidence="9">
    <location>
        <position position="16"/>
    </location>
</feature>
<comment type="similarity">
    <text evidence="9">Belongs to the bacterial CoaD family.</text>
</comment>
<keyword evidence="7 9" id="KW-0173">Coenzyme A biosynthesis</keyword>
<dbReference type="PANTHER" id="PTHR21342:SF1">
    <property type="entry name" value="PHOSPHOPANTETHEINE ADENYLYLTRANSFERASE"/>
    <property type="match status" value="1"/>
</dbReference>
<dbReference type="InterPro" id="IPR014729">
    <property type="entry name" value="Rossmann-like_a/b/a_fold"/>
</dbReference>
<dbReference type="GO" id="GO:0015937">
    <property type="term" value="P:coenzyme A biosynthetic process"/>
    <property type="evidence" value="ECO:0007669"/>
    <property type="project" value="UniProtKB-UniRule"/>
</dbReference>
<dbReference type="Pfam" id="PF01467">
    <property type="entry name" value="CTP_transf_like"/>
    <property type="match status" value="1"/>
</dbReference>
<dbReference type="EC" id="2.7.7.3" evidence="9"/>
<dbReference type="GO" id="GO:0004595">
    <property type="term" value="F:pantetheine-phosphate adenylyltransferase activity"/>
    <property type="evidence" value="ECO:0007669"/>
    <property type="project" value="UniProtKB-UniRule"/>
</dbReference>
<comment type="caution">
    <text evidence="11">The sequence shown here is derived from an EMBL/GenBank/DDBJ whole genome shotgun (WGS) entry which is preliminary data.</text>
</comment>
<feature type="binding site" evidence="9">
    <location>
        <begin position="8"/>
        <end position="9"/>
    </location>
    <ligand>
        <name>ATP</name>
        <dbReference type="ChEBI" id="CHEBI:30616"/>
    </ligand>
</feature>
<dbReference type="RefSeq" id="WP_023858920.1">
    <property type="nucleotide sequence ID" value="NZ_AZFH01000001.1"/>
</dbReference>
<evidence type="ECO:0000256" key="9">
    <source>
        <dbReference type="HAMAP-Rule" id="MF_00151"/>
    </source>
</evidence>
<dbReference type="UniPathway" id="UPA00241">
    <property type="reaction ID" value="UER00355"/>
</dbReference>
<comment type="subcellular location">
    <subcellularLocation>
        <location evidence="9">Cytoplasm</location>
    </subcellularLocation>
</comment>
<keyword evidence="4 9" id="KW-0547">Nucleotide-binding</keyword>
<feature type="binding site" evidence="9">
    <location>
        <begin position="88"/>
        <end position="90"/>
    </location>
    <ligand>
        <name>ATP</name>
        <dbReference type="ChEBI" id="CHEBI:30616"/>
    </ligand>
</feature>
<dbReference type="Gene3D" id="3.40.50.620">
    <property type="entry name" value="HUPs"/>
    <property type="match status" value="1"/>
</dbReference>
<organism evidence="11 12">
    <name type="scientific">Ligilactobacillus equi DSM 15833 = JCM 10991</name>
    <dbReference type="NCBI Taxonomy" id="1423740"/>
    <lineage>
        <taxon>Bacteria</taxon>
        <taxon>Bacillati</taxon>
        <taxon>Bacillota</taxon>
        <taxon>Bacilli</taxon>
        <taxon>Lactobacillales</taxon>
        <taxon>Lactobacillaceae</taxon>
        <taxon>Ligilactobacillus</taxon>
    </lineage>
</organism>
<gene>
    <name evidence="9" type="primary">coaD</name>
    <name evidence="11" type="ORF">FC36_GL000613</name>
</gene>
<feature type="domain" description="Cytidyltransferase-like" evidence="10">
    <location>
        <begin position="4"/>
        <end position="133"/>
    </location>
</feature>
<keyword evidence="1 9" id="KW-0963">Cytoplasm</keyword>
<evidence type="ECO:0000256" key="4">
    <source>
        <dbReference type="ARBA" id="ARBA00022741"/>
    </source>
</evidence>
<comment type="cofactor">
    <cofactor evidence="9">
        <name>Mg(2+)</name>
        <dbReference type="ChEBI" id="CHEBI:18420"/>
    </cofactor>
</comment>
<evidence type="ECO:0000256" key="3">
    <source>
        <dbReference type="ARBA" id="ARBA00022695"/>
    </source>
</evidence>
<evidence type="ECO:0000256" key="2">
    <source>
        <dbReference type="ARBA" id="ARBA00022679"/>
    </source>
</evidence>
<proteinExistence type="inferred from homology"/>
<evidence type="ECO:0000313" key="11">
    <source>
        <dbReference type="EMBL" id="KRL85243.1"/>
    </source>
</evidence>
<evidence type="ECO:0000256" key="7">
    <source>
        <dbReference type="ARBA" id="ARBA00022993"/>
    </source>
</evidence>
<dbReference type="InterPro" id="IPR001980">
    <property type="entry name" value="PPAT"/>
</dbReference>
<comment type="subunit">
    <text evidence="9">Homohexamer.</text>
</comment>
<evidence type="ECO:0000256" key="6">
    <source>
        <dbReference type="ARBA" id="ARBA00022842"/>
    </source>
</evidence>
<dbReference type="NCBIfam" id="TIGR01510">
    <property type="entry name" value="coaD_prev_kdtB"/>
    <property type="match status" value="1"/>
</dbReference>
<dbReference type="GO" id="GO:0005524">
    <property type="term" value="F:ATP binding"/>
    <property type="evidence" value="ECO:0007669"/>
    <property type="project" value="UniProtKB-KW"/>
</dbReference>
<name>A0A0R1U5X2_9LACO</name>
<dbReference type="SUPFAM" id="SSF52374">
    <property type="entry name" value="Nucleotidylyl transferase"/>
    <property type="match status" value="1"/>
</dbReference>
<dbReference type="NCBIfam" id="TIGR00125">
    <property type="entry name" value="cyt_tran_rel"/>
    <property type="match status" value="1"/>
</dbReference>
<evidence type="ECO:0000256" key="8">
    <source>
        <dbReference type="ARBA" id="ARBA00029346"/>
    </source>
</evidence>
<dbReference type="GO" id="GO:0005737">
    <property type="term" value="C:cytoplasm"/>
    <property type="evidence" value="ECO:0007669"/>
    <property type="project" value="UniProtKB-SubCell"/>
</dbReference>
<accession>A0A0R1U5X2</accession>
<feature type="binding site" evidence="9">
    <location>
        <position position="73"/>
    </location>
    <ligand>
        <name>substrate</name>
    </ligand>
</feature>
<dbReference type="EMBL" id="AZFH01000001">
    <property type="protein sequence ID" value="KRL85243.1"/>
    <property type="molecule type" value="Genomic_DNA"/>
</dbReference>
<feature type="binding site" evidence="9">
    <location>
        <position position="40"/>
    </location>
    <ligand>
        <name>substrate</name>
    </ligand>
</feature>
<evidence type="ECO:0000256" key="1">
    <source>
        <dbReference type="ARBA" id="ARBA00022490"/>
    </source>
</evidence>
<keyword evidence="2 9" id="KW-0808">Transferase</keyword>
<dbReference type="CDD" id="cd02163">
    <property type="entry name" value="PPAT"/>
    <property type="match status" value="1"/>
</dbReference>
<feature type="binding site" evidence="9">
    <location>
        <position position="98"/>
    </location>
    <ligand>
        <name>ATP</name>
        <dbReference type="ChEBI" id="CHEBI:30616"/>
    </ligand>
</feature>
<feature type="binding site" evidence="9">
    <location>
        <position position="87"/>
    </location>
    <ligand>
        <name>substrate</name>
    </ligand>
</feature>
<feature type="binding site" evidence="9">
    <location>
        <begin position="123"/>
        <end position="129"/>
    </location>
    <ligand>
        <name>ATP</name>
        <dbReference type="ChEBI" id="CHEBI:30616"/>
    </ligand>
</feature>
<protein>
    <recommendedName>
        <fullName evidence="9">Phosphopantetheine adenylyltransferase</fullName>
        <ecNumber evidence="9">2.7.7.3</ecNumber>
    </recommendedName>
    <alternativeName>
        <fullName evidence="9">Dephospho-CoA pyrophosphorylase</fullName>
    </alternativeName>
    <alternativeName>
        <fullName evidence="9">Pantetheine-phosphate adenylyltransferase</fullName>
        <shortName evidence="9">PPAT</shortName>
    </alternativeName>
</protein>
<feature type="binding site" evidence="9">
    <location>
        <position position="8"/>
    </location>
    <ligand>
        <name>substrate</name>
    </ligand>
</feature>
<dbReference type="PANTHER" id="PTHR21342">
    <property type="entry name" value="PHOSPHOPANTETHEINE ADENYLYLTRANSFERASE"/>
    <property type="match status" value="1"/>
</dbReference>
<comment type="catalytic activity">
    <reaction evidence="8 9">
        <text>(R)-4'-phosphopantetheine + ATP + H(+) = 3'-dephospho-CoA + diphosphate</text>
        <dbReference type="Rhea" id="RHEA:19801"/>
        <dbReference type="ChEBI" id="CHEBI:15378"/>
        <dbReference type="ChEBI" id="CHEBI:30616"/>
        <dbReference type="ChEBI" id="CHEBI:33019"/>
        <dbReference type="ChEBI" id="CHEBI:57328"/>
        <dbReference type="ChEBI" id="CHEBI:61723"/>
        <dbReference type="EC" id="2.7.7.3"/>
    </reaction>
</comment>
<feature type="binding site" evidence="9">
    <location>
        <position position="16"/>
    </location>
    <ligand>
        <name>ATP</name>
        <dbReference type="ChEBI" id="CHEBI:30616"/>
    </ligand>
</feature>
<keyword evidence="5 9" id="KW-0067">ATP-binding</keyword>
<comment type="function">
    <text evidence="9">Reversibly transfers an adenylyl group from ATP to 4'-phosphopantetheine, yielding dephospho-CoA (dPCoA) and pyrophosphate.</text>
</comment>
<dbReference type="PATRIC" id="fig|1423740.3.peg.659"/>
<dbReference type="Proteomes" id="UP000051048">
    <property type="component" value="Unassembled WGS sequence"/>
</dbReference>
<dbReference type="PRINTS" id="PR01020">
    <property type="entry name" value="LPSBIOSNTHSS"/>
</dbReference>
<keyword evidence="3 9" id="KW-0548">Nucleotidyltransferase</keyword>